<keyword evidence="3 6" id="KW-1133">Transmembrane helix</keyword>
<sequence>MRFDNEKSPSNSPPLSKLFFTSHFIALLPVHTALNLPFCIIDLNVVFAQEFTCEGGNELWLRQRYRVRLYMSKKRLSWSPSNLLSFLPYPSMQTLLLSPKTEETIPIHDRESRKPSSGRLNLNSGAKRPSSKERSPVPGGRSLRAFHAEPYGYSPGPSLAMKSSPNSLLPSPTSHSLPSPSKTSFTDSRPFWLTLYFFFNLGLTLYNKGVLVRFPFPYTLTAIHALFGSLGGAVLARFQVFVPPRLKKNETTVLLAFSVLYAINIVVSNVSLQLVTVPFHQVIRSTTPIFTIIFSALLLGKSSSRWRVITLIPVTVGVGLATYGDYYFTRWGLILTLLGTVLAALKTIFTNVLQSPVPSLTDSTPKSFLSQIYPFSILAQARLHLNSLALLSLLSPLAFVQCVVLAYLTGELDRVRLYSQQEMTGTRLLALALNGCIAFGLNVVSFSANKKVGALGITVAANVKQVLTILCAMTLAFPFLPAIIQHWSTGSFVTLHSTSPHR</sequence>
<reference evidence="8 9" key="1">
    <citation type="submission" date="2016-08" db="EMBL/GenBank/DDBJ databases">
        <authorList>
            <consortium name="Lentinula edodes genome sequencing consortium"/>
            <person name="Sakamoto Y."/>
            <person name="Nakade K."/>
            <person name="Sato S."/>
            <person name="Yoshida Y."/>
            <person name="Miyazaki K."/>
            <person name="Natsume S."/>
            <person name="Konno N."/>
        </authorList>
    </citation>
    <scope>NUCLEOTIDE SEQUENCE [LARGE SCALE GENOMIC DNA]</scope>
    <source>
        <strain evidence="8 9">NBRC 111202</strain>
    </source>
</reference>
<dbReference type="InterPro" id="IPR004853">
    <property type="entry name" value="Sugar_P_trans_dom"/>
</dbReference>
<feature type="transmembrane region" description="Helical" evidence="6">
    <location>
        <begin position="252"/>
        <end position="275"/>
    </location>
</feature>
<feature type="transmembrane region" description="Helical" evidence="6">
    <location>
        <begin position="466"/>
        <end position="484"/>
    </location>
</feature>
<dbReference type="GO" id="GO:0016020">
    <property type="term" value="C:membrane"/>
    <property type="evidence" value="ECO:0007669"/>
    <property type="project" value="UniProtKB-SubCell"/>
</dbReference>
<keyword evidence="9" id="KW-1185">Reference proteome</keyword>
<feature type="region of interest" description="Disordered" evidence="5">
    <location>
        <begin position="100"/>
        <end position="140"/>
    </location>
</feature>
<dbReference type="EMBL" id="BDGU01001130">
    <property type="protein sequence ID" value="GAW09561.1"/>
    <property type="molecule type" value="Genomic_DNA"/>
</dbReference>
<evidence type="ECO:0000256" key="3">
    <source>
        <dbReference type="ARBA" id="ARBA00022989"/>
    </source>
</evidence>
<organism evidence="8 9">
    <name type="scientific">Lentinula edodes</name>
    <name type="common">Shiitake mushroom</name>
    <name type="synonym">Lentinus edodes</name>
    <dbReference type="NCBI Taxonomy" id="5353"/>
    <lineage>
        <taxon>Eukaryota</taxon>
        <taxon>Fungi</taxon>
        <taxon>Dikarya</taxon>
        <taxon>Basidiomycota</taxon>
        <taxon>Agaricomycotina</taxon>
        <taxon>Agaricomycetes</taxon>
        <taxon>Agaricomycetidae</taxon>
        <taxon>Agaricales</taxon>
        <taxon>Marasmiineae</taxon>
        <taxon>Omphalotaceae</taxon>
        <taxon>Lentinula</taxon>
    </lineage>
</organism>
<feature type="transmembrane region" description="Helical" evidence="6">
    <location>
        <begin position="190"/>
        <end position="206"/>
    </location>
</feature>
<feature type="transmembrane region" description="Helical" evidence="6">
    <location>
        <begin position="388"/>
        <end position="408"/>
    </location>
</feature>
<evidence type="ECO:0000256" key="4">
    <source>
        <dbReference type="ARBA" id="ARBA00023136"/>
    </source>
</evidence>
<evidence type="ECO:0000256" key="5">
    <source>
        <dbReference type="SAM" id="MobiDB-lite"/>
    </source>
</evidence>
<dbReference type="AlphaFoldDB" id="A0A1Q3EQS9"/>
<name>A0A1Q3EQS9_LENED</name>
<feature type="domain" description="Sugar phosphate transporter" evidence="7">
    <location>
        <begin position="193"/>
        <end position="472"/>
    </location>
</feature>
<evidence type="ECO:0000313" key="8">
    <source>
        <dbReference type="EMBL" id="GAW09561.1"/>
    </source>
</evidence>
<protein>
    <submittedName>
        <fullName evidence="8">TPT-domain-containing protein</fullName>
    </submittedName>
</protein>
<dbReference type="Pfam" id="PF03151">
    <property type="entry name" value="TPT"/>
    <property type="match status" value="1"/>
</dbReference>
<feature type="transmembrane region" description="Helical" evidence="6">
    <location>
        <begin position="306"/>
        <end position="324"/>
    </location>
</feature>
<dbReference type="InterPro" id="IPR050186">
    <property type="entry name" value="TPT_transporter"/>
</dbReference>
<evidence type="ECO:0000256" key="6">
    <source>
        <dbReference type="SAM" id="Phobius"/>
    </source>
</evidence>
<accession>A0A1Q3EQS9</accession>
<feature type="transmembrane region" description="Helical" evidence="6">
    <location>
        <begin position="281"/>
        <end position="299"/>
    </location>
</feature>
<dbReference type="Proteomes" id="UP000188533">
    <property type="component" value="Unassembled WGS sequence"/>
</dbReference>
<feature type="region of interest" description="Disordered" evidence="5">
    <location>
        <begin position="162"/>
        <end position="185"/>
    </location>
</feature>
<dbReference type="InterPro" id="IPR037185">
    <property type="entry name" value="EmrE-like"/>
</dbReference>
<keyword evidence="2 6" id="KW-0812">Transmembrane</keyword>
<proteinExistence type="predicted"/>
<feature type="compositionally biased region" description="Low complexity" evidence="5">
    <location>
        <begin position="162"/>
        <end position="184"/>
    </location>
</feature>
<dbReference type="PANTHER" id="PTHR11132">
    <property type="entry name" value="SOLUTE CARRIER FAMILY 35"/>
    <property type="match status" value="1"/>
</dbReference>
<gene>
    <name evidence="8" type="ORF">LENED_011723</name>
</gene>
<evidence type="ECO:0000313" key="9">
    <source>
        <dbReference type="Proteomes" id="UP000188533"/>
    </source>
</evidence>
<dbReference type="SUPFAM" id="SSF103481">
    <property type="entry name" value="Multidrug resistance efflux transporter EmrE"/>
    <property type="match status" value="1"/>
</dbReference>
<feature type="compositionally biased region" description="Basic and acidic residues" evidence="5">
    <location>
        <begin position="100"/>
        <end position="114"/>
    </location>
</feature>
<keyword evidence="4 6" id="KW-0472">Membrane</keyword>
<comment type="caution">
    <text evidence="8">The sequence shown here is derived from an EMBL/GenBank/DDBJ whole genome shotgun (WGS) entry which is preliminary data.</text>
</comment>
<feature type="transmembrane region" description="Helical" evidence="6">
    <location>
        <begin position="218"/>
        <end position="240"/>
    </location>
</feature>
<evidence type="ECO:0000256" key="2">
    <source>
        <dbReference type="ARBA" id="ARBA00022692"/>
    </source>
</evidence>
<evidence type="ECO:0000256" key="1">
    <source>
        <dbReference type="ARBA" id="ARBA00004141"/>
    </source>
</evidence>
<feature type="transmembrane region" description="Helical" evidence="6">
    <location>
        <begin position="428"/>
        <end position="446"/>
    </location>
</feature>
<reference evidence="8 9" key="2">
    <citation type="submission" date="2017-02" db="EMBL/GenBank/DDBJ databases">
        <title>A genome survey and senescence transcriptome analysis in Lentinula edodes.</title>
        <authorList>
            <person name="Sakamoto Y."/>
            <person name="Nakade K."/>
            <person name="Sato S."/>
            <person name="Yoshida Y."/>
            <person name="Miyazaki K."/>
            <person name="Natsume S."/>
            <person name="Konno N."/>
        </authorList>
    </citation>
    <scope>NUCLEOTIDE SEQUENCE [LARGE SCALE GENOMIC DNA]</scope>
    <source>
        <strain evidence="8 9">NBRC 111202</strain>
    </source>
</reference>
<comment type="subcellular location">
    <subcellularLocation>
        <location evidence="1">Membrane</location>
        <topology evidence="1">Multi-pass membrane protein</topology>
    </subcellularLocation>
</comment>
<feature type="transmembrane region" description="Helical" evidence="6">
    <location>
        <begin position="330"/>
        <end position="349"/>
    </location>
</feature>
<evidence type="ECO:0000259" key="7">
    <source>
        <dbReference type="Pfam" id="PF03151"/>
    </source>
</evidence>